<evidence type="ECO:0000313" key="4">
    <source>
        <dbReference type="Proteomes" id="UP000295411"/>
    </source>
</evidence>
<accession>A0A4R5U021</accession>
<dbReference type="PROSITE" id="PS51257">
    <property type="entry name" value="PROKAR_LIPOPROTEIN"/>
    <property type="match status" value="1"/>
</dbReference>
<evidence type="ECO:0000313" key="3">
    <source>
        <dbReference type="EMBL" id="TDK26875.1"/>
    </source>
</evidence>
<dbReference type="Pfam" id="PF04389">
    <property type="entry name" value="Peptidase_M28"/>
    <property type="match status" value="1"/>
</dbReference>
<keyword evidence="4" id="KW-1185">Reference proteome</keyword>
<feature type="chain" id="PRO_5038948695" evidence="1">
    <location>
        <begin position="23"/>
        <end position="336"/>
    </location>
</feature>
<proteinExistence type="predicted"/>
<dbReference type="Proteomes" id="UP000295411">
    <property type="component" value="Unassembled WGS sequence"/>
</dbReference>
<dbReference type="EMBL" id="SMTK01000002">
    <property type="protein sequence ID" value="TDK26875.1"/>
    <property type="molecule type" value="Genomic_DNA"/>
</dbReference>
<organism evidence="3 4">
    <name type="scientific">Arthrobacter crusticola</name>
    <dbReference type="NCBI Taxonomy" id="2547960"/>
    <lineage>
        <taxon>Bacteria</taxon>
        <taxon>Bacillati</taxon>
        <taxon>Actinomycetota</taxon>
        <taxon>Actinomycetes</taxon>
        <taxon>Micrococcales</taxon>
        <taxon>Micrococcaceae</taxon>
        <taxon>Arthrobacter</taxon>
    </lineage>
</organism>
<dbReference type="Gene3D" id="3.40.630.10">
    <property type="entry name" value="Zn peptidases"/>
    <property type="match status" value="1"/>
</dbReference>
<sequence>MKFRAGPALAAGLALAALTSCSSPPPLVPTSATDAEAIRDAVTERGVLAHVQALQSVADAEGGTRASGTSGYEESARYVEEQLREAGYEPVRQRFSYWNDWNDEEVQSFNIVADSPGSDAQTVVVGGHLDSVAEGAGINDNATGVAAILETAEWLAESGIEPSNRVRFAFWGGEEDGFYGSNHYVSELTGEQVDSTAVYLNLDMVGSPNGVRFVHDGDGSDSDRGGPKGSDVIEEVFLDYFAQNDLAAEPTSLDGGSDYEAFQDAGIAVGGLFTGDSGIKSDAEVRLHGGTAGREYDPCYHQGCDTLDNVDPTMLREMTAALVFAARAFAVAPPPE</sequence>
<dbReference type="InterPro" id="IPR007484">
    <property type="entry name" value="Peptidase_M28"/>
</dbReference>
<dbReference type="SUPFAM" id="SSF53187">
    <property type="entry name" value="Zn-dependent exopeptidases"/>
    <property type="match status" value="1"/>
</dbReference>
<keyword evidence="3" id="KW-0378">Hydrolase</keyword>
<dbReference type="InterPro" id="IPR045175">
    <property type="entry name" value="M28_fam"/>
</dbReference>
<feature type="domain" description="Peptidase M28" evidence="2">
    <location>
        <begin position="110"/>
        <end position="322"/>
    </location>
</feature>
<comment type="caution">
    <text evidence="3">The sequence shown here is derived from an EMBL/GenBank/DDBJ whole genome shotgun (WGS) entry which is preliminary data.</text>
</comment>
<dbReference type="RefSeq" id="WP_133403226.1">
    <property type="nucleotide sequence ID" value="NZ_SMTK01000002.1"/>
</dbReference>
<evidence type="ECO:0000256" key="1">
    <source>
        <dbReference type="SAM" id="SignalP"/>
    </source>
</evidence>
<name>A0A4R5U021_9MICC</name>
<feature type="signal peptide" evidence="1">
    <location>
        <begin position="1"/>
        <end position="22"/>
    </location>
</feature>
<dbReference type="GO" id="GO:0006508">
    <property type="term" value="P:proteolysis"/>
    <property type="evidence" value="ECO:0007669"/>
    <property type="project" value="InterPro"/>
</dbReference>
<dbReference type="OrthoDB" id="345880at2"/>
<dbReference type="AlphaFoldDB" id="A0A4R5U021"/>
<gene>
    <name evidence="3" type="ORF">E2F48_06850</name>
</gene>
<protein>
    <submittedName>
        <fullName evidence="3">M20/M25/M40 family metallo-hydrolase</fullName>
    </submittedName>
</protein>
<evidence type="ECO:0000259" key="2">
    <source>
        <dbReference type="Pfam" id="PF04389"/>
    </source>
</evidence>
<dbReference type="GO" id="GO:0008235">
    <property type="term" value="F:metalloexopeptidase activity"/>
    <property type="evidence" value="ECO:0007669"/>
    <property type="project" value="InterPro"/>
</dbReference>
<dbReference type="PANTHER" id="PTHR12147">
    <property type="entry name" value="METALLOPEPTIDASE M28 FAMILY MEMBER"/>
    <property type="match status" value="1"/>
</dbReference>
<dbReference type="PANTHER" id="PTHR12147:SF26">
    <property type="entry name" value="PEPTIDASE M28 DOMAIN-CONTAINING PROTEIN"/>
    <property type="match status" value="1"/>
</dbReference>
<reference evidence="3 4" key="1">
    <citation type="submission" date="2019-03" db="EMBL/GenBank/DDBJ databases">
        <title>Arthrobacter sp. nov., an bacterium isolated from biocrust in Mu Us Desert.</title>
        <authorList>
            <person name="Lixiong L."/>
        </authorList>
    </citation>
    <scope>NUCLEOTIDE SEQUENCE [LARGE SCALE GENOMIC DNA]</scope>
    <source>
        <strain evidence="3 4">SLN-3</strain>
    </source>
</reference>
<keyword evidence="1" id="KW-0732">Signal</keyword>